<dbReference type="EMBL" id="CM018211">
    <property type="protein sequence ID" value="KAB2064069.1"/>
    <property type="molecule type" value="Genomic_DNA"/>
</dbReference>
<evidence type="ECO:0000313" key="3">
    <source>
        <dbReference type="Proteomes" id="UP000327439"/>
    </source>
</evidence>
<protein>
    <submittedName>
        <fullName evidence="2">Uncharacterized protein</fullName>
    </submittedName>
</protein>
<keyword evidence="1" id="KW-0812">Transmembrane</keyword>
<organism evidence="2 3">
    <name type="scientific">Gossypium barbadense</name>
    <name type="common">Sea Island cotton</name>
    <name type="synonym">Hibiscus barbadensis</name>
    <dbReference type="NCBI Taxonomy" id="3634"/>
    <lineage>
        <taxon>Eukaryota</taxon>
        <taxon>Viridiplantae</taxon>
        <taxon>Streptophyta</taxon>
        <taxon>Embryophyta</taxon>
        <taxon>Tracheophyta</taxon>
        <taxon>Spermatophyta</taxon>
        <taxon>Magnoliopsida</taxon>
        <taxon>eudicotyledons</taxon>
        <taxon>Gunneridae</taxon>
        <taxon>Pentapetalae</taxon>
        <taxon>rosids</taxon>
        <taxon>malvids</taxon>
        <taxon>Malvales</taxon>
        <taxon>Malvaceae</taxon>
        <taxon>Malvoideae</taxon>
        <taxon>Gossypium</taxon>
    </lineage>
</organism>
<evidence type="ECO:0000256" key="1">
    <source>
        <dbReference type="SAM" id="Phobius"/>
    </source>
</evidence>
<keyword evidence="3" id="KW-1185">Reference proteome</keyword>
<keyword evidence="1" id="KW-0472">Membrane</keyword>
<dbReference type="Proteomes" id="UP000327439">
    <property type="component" value="Chromosome A10"/>
</dbReference>
<dbReference type="AlphaFoldDB" id="A0A5J5UBR4"/>
<sequence>MSQIDAIFNKVFNLQPSSSSFFFQAPPFFIRPLSSLLSALFFQAPDYFKLPIPSSSLLSSFNPSHLISHTFHFLLLSAKMPGKETFAWIALLVIAYFGVLFSLAHSALGENLFKVFLFQPNTPLCH</sequence>
<gene>
    <name evidence="2" type="ORF">ES319_A10G264400v1</name>
</gene>
<reference evidence="3" key="1">
    <citation type="journal article" date="2020" name="Nat. Genet.">
        <title>Genomic diversifications of five Gossypium allopolyploid species and their impact on cotton improvement.</title>
        <authorList>
            <person name="Chen Z.J."/>
            <person name="Sreedasyam A."/>
            <person name="Ando A."/>
            <person name="Song Q."/>
            <person name="De Santiago L.M."/>
            <person name="Hulse-Kemp A.M."/>
            <person name="Ding M."/>
            <person name="Ye W."/>
            <person name="Kirkbride R.C."/>
            <person name="Jenkins J."/>
            <person name="Plott C."/>
            <person name="Lovell J."/>
            <person name="Lin Y.M."/>
            <person name="Vaughn R."/>
            <person name="Liu B."/>
            <person name="Simpson S."/>
            <person name="Scheffler B.E."/>
            <person name="Wen L."/>
            <person name="Saski C.A."/>
            <person name="Grover C.E."/>
            <person name="Hu G."/>
            <person name="Conover J.L."/>
            <person name="Carlson J.W."/>
            <person name="Shu S."/>
            <person name="Boston L.B."/>
            <person name="Williams M."/>
            <person name="Peterson D.G."/>
            <person name="McGee K."/>
            <person name="Jones D.C."/>
            <person name="Wendel J.F."/>
            <person name="Stelly D.M."/>
            <person name="Grimwood J."/>
            <person name="Schmutz J."/>
        </authorList>
    </citation>
    <scope>NUCLEOTIDE SEQUENCE [LARGE SCALE GENOMIC DNA]</scope>
    <source>
        <strain evidence="3">cv. 3-79</strain>
    </source>
</reference>
<feature type="transmembrane region" description="Helical" evidence="1">
    <location>
        <begin position="86"/>
        <end position="108"/>
    </location>
</feature>
<accession>A0A5J5UBR4</accession>
<proteinExistence type="predicted"/>
<name>A0A5J5UBR4_GOSBA</name>
<keyword evidence="1" id="KW-1133">Transmembrane helix</keyword>
<evidence type="ECO:0000313" key="2">
    <source>
        <dbReference type="EMBL" id="KAB2064069.1"/>
    </source>
</evidence>